<organism evidence="2 3">
    <name type="scientific">Dreissena polymorpha</name>
    <name type="common">Zebra mussel</name>
    <name type="synonym">Mytilus polymorpha</name>
    <dbReference type="NCBI Taxonomy" id="45954"/>
    <lineage>
        <taxon>Eukaryota</taxon>
        <taxon>Metazoa</taxon>
        <taxon>Spiralia</taxon>
        <taxon>Lophotrochozoa</taxon>
        <taxon>Mollusca</taxon>
        <taxon>Bivalvia</taxon>
        <taxon>Autobranchia</taxon>
        <taxon>Heteroconchia</taxon>
        <taxon>Euheterodonta</taxon>
        <taxon>Imparidentia</taxon>
        <taxon>Neoheterodontei</taxon>
        <taxon>Myida</taxon>
        <taxon>Dreissenoidea</taxon>
        <taxon>Dreissenidae</taxon>
        <taxon>Dreissena</taxon>
    </lineage>
</organism>
<dbReference type="EMBL" id="JAIWYP010000013">
    <property type="protein sequence ID" value="KAH3716675.1"/>
    <property type="molecule type" value="Genomic_DNA"/>
</dbReference>
<sequence>MAVATQFCEVEFEELLFLEKCGGGTFGSVYRAIWKPYEMEVAVKKLLVLDKEVCFSVMLDLRSF</sequence>
<evidence type="ECO:0000313" key="3">
    <source>
        <dbReference type="Proteomes" id="UP000828390"/>
    </source>
</evidence>
<keyword evidence="3" id="KW-1185">Reference proteome</keyword>
<dbReference type="InterPro" id="IPR011009">
    <property type="entry name" value="Kinase-like_dom_sf"/>
</dbReference>
<evidence type="ECO:0000313" key="1">
    <source>
        <dbReference type="EMBL" id="KAH3716625.1"/>
    </source>
</evidence>
<evidence type="ECO:0008006" key="4">
    <source>
        <dbReference type="Google" id="ProtNLM"/>
    </source>
</evidence>
<dbReference type="AlphaFoldDB" id="A0A9D4HEY1"/>
<reference evidence="2" key="1">
    <citation type="journal article" date="2019" name="bioRxiv">
        <title>The Genome of the Zebra Mussel, Dreissena polymorpha: A Resource for Invasive Species Research.</title>
        <authorList>
            <person name="McCartney M.A."/>
            <person name="Auch B."/>
            <person name="Kono T."/>
            <person name="Mallez S."/>
            <person name="Zhang Y."/>
            <person name="Obille A."/>
            <person name="Becker A."/>
            <person name="Abrahante J.E."/>
            <person name="Garbe J."/>
            <person name="Badalamenti J.P."/>
            <person name="Herman A."/>
            <person name="Mangelson H."/>
            <person name="Liachko I."/>
            <person name="Sullivan S."/>
            <person name="Sone E.D."/>
            <person name="Koren S."/>
            <person name="Silverstein K.A.T."/>
            <person name="Beckman K.B."/>
            <person name="Gohl D.M."/>
        </authorList>
    </citation>
    <scope>NUCLEOTIDE SEQUENCE</scope>
    <source>
        <strain evidence="2">Duluth1</strain>
        <tissue evidence="2">Whole animal</tissue>
    </source>
</reference>
<dbReference type="SUPFAM" id="SSF56112">
    <property type="entry name" value="Protein kinase-like (PK-like)"/>
    <property type="match status" value="1"/>
</dbReference>
<gene>
    <name evidence="1" type="ORF">DPMN_059351</name>
    <name evidence="2" type="ORF">DPMN_059401</name>
</gene>
<name>A0A9D4HEY1_DREPO</name>
<dbReference type="Gene3D" id="3.30.200.20">
    <property type="entry name" value="Phosphorylase Kinase, domain 1"/>
    <property type="match status" value="1"/>
</dbReference>
<accession>A0A9D4HEY1</accession>
<protein>
    <recommendedName>
        <fullName evidence="4">Protein kinase domain-containing protein</fullName>
    </recommendedName>
</protein>
<evidence type="ECO:0000313" key="2">
    <source>
        <dbReference type="EMBL" id="KAH3716675.1"/>
    </source>
</evidence>
<reference evidence="2" key="2">
    <citation type="submission" date="2020-11" db="EMBL/GenBank/DDBJ databases">
        <authorList>
            <person name="McCartney M.A."/>
            <person name="Auch B."/>
            <person name="Kono T."/>
            <person name="Mallez S."/>
            <person name="Becker A."/>
            <person name="Gohl D.M."/>
            <person name="Silverstein K.A.T."/>
            <person name="Koren S."/>
            <person name="Bechman K.B."/>
            <person name="Herman A."/>
            <person name="Abrahante J.E."/>
            <person name="Garbe J."/>
        </authorList>
    </citation>
    <scope>NUCLEOTIDE SEQUENCE</scope>
    <source>
        <strain evidence="2">Duluth1</strain>
        <tissue evidence="2">Whole animal</tissue>
    </source>
</reference>
<dbReference type="EMBL" id="JAIWYP010000013">
    <property type="protein sequence ID" value="KAH3716625.1"/>
    <property type="molecule type" value="Genomic_DNA"/>
</dbReference>
<proteinExistence type="predicted"/>
<comment type="caution">
    <text evidence="2">The sequence shown here is derived from an EMBL/GenBank/DDBJ whole genome shotgun (WGS) entry which is preliminary data.</text>
</comment>
<dbReference type="Proteomes" id="UP000828390">
    <property type="component" value="Unassembled WGS sequence"/>
</dbReference>